<dbReference type="InterPro" id="IPR035940">
    <property type="entry name" value="CAP_sf"/>
</dbReference>
<name>A0AAD5U941_9FUNG</name>
<dbReference type="PROSITE" id="PS51257">
    <property type="entry name" value="PROKAR_LIPOPROTEIN"/>
    <property type="match status" value="1"/>
</dbReference>
<feature type="domain" description="CBM1" evidence="4">
    <location>
        <begin position="23"/>
        <end position="59"/>
    </location>
</feature>
<feature type="signal peptide" evidence="3">
    <location>
        <begin position="1"/>
        <end position="19"/>
    </location>
</feature>
<sequence>MKLLYFISLFVVVLSCTDCRCDVCAKEGGQCGGPGWAMEKCCRRGLECKKEQDGYAYCVKHEQSSSVKPTTTHHHSHTHHSTTFRSRTTHFPKPTVTTRHHTTTHPPATTTKHHTTAHPPATTTKKPTTSSSKPIVVTTTKKTTTSTPTATNLCTAQLNQRRLKYRNISTPLIWNQQFANRALQVANPWIGHWGLGAGPGGFVGGQIWAGVSSCDEAMSMWVEGEMSSPGVCQPGITHCGIILDFGYTIVGCAESGPSIVCNFG</sequence>
<feature type="chain" id="PRO_5042296788" description="CBM1 domain-containing protein" evidence="3">
    <location>
        <begin position="20"/>
        <end position="264"/>
    </location>
</feature>
<feature type="region of interest" description="Disordered" evidence="2">
    <location>
        <begin position="67"/>
        <end position="147"/>
    </location>
</feature>
<dbReference type="PROSITE" id="PS51164">
    <property type="entry name" value="CBM1_2"/>
    <property type="match status" value="1"/>
</dbReference>
<evidence type="ECO:0000313" key="5">
    <source>
        <dbReference type="EMBL" id="KAJ3251051.1"/>
    </source>
</evidence>
<evidence type="ECO:0000256" key="3">
    <source>
        <dbReference type="SAM" id="SignalP"/>
    </source>
</evidence>
<comment type="caution">
    <text evidence="5">The sequence shown here is derived from an EMBL/GenBank/DDBJ whole genome shotgun (WGS) entry which is preliminary data.</text>
</comment>
<dbReference type="Proteomes" id="UP001210925">
    <property type="component" value="Unassembled WGS sequence"/>
</dbReference>
<organism evidence="5 6">
    <name type="scientific">Boothiomyces macroporosus</name>
    <dbReference type="NCBI Taxonomy" id="261099"/>
    <lineage>
        <taxon>Eukaryota</taxon>
        <taxon>Fungi</taxon>
        <taxon>Fungi incertae sedis</taxon>
        <taxon>Chytridiomycota</taxon>
        <taxon>Chytridiomycota incertae sedis</taxon>
        <taxon>Chytridiomycetes</taxon>
        <taxon>Rhizophydiales</taxon>
        <taxon>Terramycetaceae</taxon>
        <taxon>Boothiomyces</taxon>
    </lineage>
</organism>
<evidence type="ECO:0000256" key="2">
    <source>
        <dbReference type="SAM" id="MobiDB-lite"/>
    </source>
</evidence>
<keyword evidence="6" id="KW-1185">Reference proteome</keyword>
<gene>
    <name evidence="5" type="ORF">HK103_002916</name>
</gene>
<keyword evidence="1 3" id="KW-0732">Signal</keyword>
<dbReference type="EMBL" id="JADGKB010000205">
    <property type="protein sequence ID" value="KAJ3251051.1"/>
    <property type="molecule type" value="Genomic_DNA"/>
</dbReference>
<evidence type="ECO:0000256" key="1">
    <source>
        <dbReference type="ARBA" id="ARBA00022729"/>
    </source>
</evidence>
<dbReference type="AlphaFoldDB" id="A0AAD5U941"/>
<feature type="compositionally biased region" description="Basic residues" evidence="2">
    <location>
        <begin position="71"/>
        <end position="90"/>
    </location>
</feature>
<dbReference type="GO" id="GO:0005975">
    <property type="term" value="P:carbohydrate metabolic process"/>
    <property type="evidence" value="ECO:0007669"/>
    <property type="project" value="InterPro"/>
</dbReference>
<proteinExistence type="predicted"/>
<dbReference type="InterPro" id="IPR000254">
    <property type="entry name" value="CBD"/>
</dbReference>
<accession>A0AAD5U941</accession>
<evidence type="ECO:0000259" key="4">
    <source>
        <dbReference type="PROSITE" id="PS51164"/>
    </source>
</evidence>
<dbReference type="GO" id="GO:0005576">
    <property type="term" value="C:extracellular region"/>
    <property type="evidence" value="ECO:0007669"/>
    <property type="project" value="InterPro"/>
</dbReference>
<protein>
    <recommendedName>
        <fullName evidence="4">CBM1 domain-containing protein</fullName>
    </recommendedName>
</protein>
<evidence type="ECO:0000313" key="6">
    <source>
        <dbReference type="Proteomes" id="UP001210925"/>
    </source>
</evidence>
<dbReference type="GO" id="GO:0030248">
    <property type="term" value="F:cellulose binding"/>
    <property type="evidence" value="ECO:0007669"/>
    <property type="project" value="InterPro"/>
</dbReference>
<reference evidence="5" key="1">
    <citation type="submission" date="2020-05" db="EMBL/GenBank/DDBJ databases">
        <title>Phylogenomic resolution of chytrid fungi.</title>
        <authorList>
            <person name="Stajich J.E."/>
            <person name="Amses K."/>
            <person name="Simmons R."/>
            <person name="Seto K."/>
            <person name="Myers J."/>
            <person name="Bonds A."/>
            <person name="Quandt C.A."/>
            <person name="Barry K."/>
            <person name="Liu P."/>
            <person name="Grigoriev I."/>
            <person name="Longcore J.E."/>
            <person name="James T.Y."/>
        </authorList>
    </citation>
    <scope>NUCLEOTIDE SEQUENCE</scope>
    <source>
        <strain evidence="5">PLAUS21</strain>
    </source>
</reference>
<feature type="compositionally biased region" description="Low complexity" evidence="2">
    <location>
        <begin position="117"/>
        <end position="147"/>
    </location>
</feature>
<dbReference type="SUPFAM" id="SSF55797">
    <property type="entry name" value="PR-1-like"/>
    <property type="match status" value="1"/>
</dbReference>